<dbReference type="GO" id="GO:0046380">
    <property type="term" value="P:N-acetylneuraminate biosynthetic process"/>
    <property type="evidence" value="ECO:0007669"/>
    <property type="project" value="TreeGrafter"/>
</dbReference>
<name>A0A927N171_9ACTN</name>
<proteinExistence type="predicted"/>
<dbReference type="SFLD" id="SFLDS00003">
    <property type="entry name" value="Haloacid_Dehalogenase"/>
    <property type="match status" value="1"/>
</dbReference>
<dbReference type="InterPro" id="IPR051400">
    <property type="entry name" value="HAD-like_hydrolase"/>
</dbReference>
<dbReference type="InterPro" id="IPR023214">
    <property type="entry name" value="HAD_sf"/>
</dbReference>
<evidence type="ECO:0000256" key="2">
    <source>
        <dbReference type="ARBA" id="ARBA00022801"/>
    </source>
</evidence>
<accession>A0A927N171</accession>
<dbReference type="Proteomes" id="UP000638648">
    <property type="component" value="Unassembled WGS sequence"/>
</dbReference>
<evidence type="ECO:0000256" key="1">
    <source>
        <dbReference type="ARBA" id="ARBA00001946"/>
    </source>
</evidence>
<dbReference type="Pfam" id="PF00702">
    <property type="entry name" value="Hydrolase"/>
    <property type="match status" value="1"/>
</dbReference>
<comment type="caution">
    <text evidence="4">The sequence shown here is derived from an EMBL/GenBank/DDBJ whole genome shotgun (WGS) entry which is preliminary data.</text>
</comment>
<dbReference type="EMBL" id="JADBEM010000001">
    <property type="protein sequence ID" value="MBE1609038.1"/>
    <property type="molecule type" value="Genomic_DNA"/>
</dbReference>
<comment type="cofactor">
    <cofactor evidence="1">
        <name>Mg(2+)</name>
        <dbReference type="ChEBI" id="CHEBI:18420"/>
    </cofactor>
</comment>
<keyword evidence="2 4" id="KW-0378">Hydrolase</keyword>
<dbReference type="PANTHER" id="PTHR46470:SF3">
    <property type="entry name" value="N-ACYLNEURAMINATE-9-PHOSPHATASE"/>
    <property type="match status" value="1"/>
</dbReference>
<keyword evidence="5" id="KW-1185">Reference proteome</keyword>
<reference evidence="4" key="1">
    <citation type="submission" date="2020-10" db="EMBL/GenBank/DDBJ databases">
        <title>Sequencing the genomes of 1000 actinobacteria strains.</title>
        <authorList>
            <person name="Klenk H.-P."/>
        </authorList>
    </citation>
    <scope>NUCLEOTIDE SEQUENCE</scope>
    <source>
        <strain evidence="4">DSM 45354</strain>
    </source>
</reference>
<protein>
    <submittedName>
        <fullName evidence="4">Hydrolase of the HAD superfamily</fullName>
    </submittedName>
</protein>
<organism evidence="4 5">
    <name type="scientific">Actinopolymorpha pittospori</name>
    <dbReference type="NCBI Taxonomy" id="648752"/>
    <lineage>
        <taxon>Bacteria</taxon>
        <taxon>Bacillati</taxon>
        <taxon>Actinomycetota</taxon>
        <taxon>Actinomycetes</taxon>
        <taxon>Propionibacteriales</taxon>
        <taxon>Actinopolymorphaceae</taxon>
        <taxon>Actinopolymorpha</taxon>
    </lineage>
</organism>
<evidence type="ECO:0000313" key="4">
    <source>
        <dbReference type="EMBL" id="MBE1609038.1"/>
    </source>
</evidence>
<dbReference type="Gene3D" id="3.40.50.1000">
    <property type="entry name" value="HAD superfamily/HAD-like"/>
    <property type="match status" value="1"/>
</dbReference>
<dbReference type="SUPFAM" id="SSF56784">
    <property type="entry name" value="HAD-like"/>
    <property type="match status" value="1"/>
</dbReference>
<dbReference type="PRINTS" id="PR00413">
    <property type="entry name" value="HADHALOGNASE"/>
</dbReference>
<dbReference type="InterPro" id="IPR006439">
    <property type="entry name" value="HAD-SF_hydro_IA"/>
</dbReference>
<dbReference type="InterPro" id="IPR036412">
    <property type="entry name" value="HAD-like_sf"/>
</dbReference>
<sequence length="238" mass="27062">MAHARLQAAFFDLYETLITEFDPDWRPEQTPAERLGVQGEVFDRVWRSRKAARMTQAVDYRDVVREVCQAAGIVIDARIEAVIEDLYSERLAAKAKPLLVVERPVLDSLRELGVMGLRLGLIRNCSVEEVAAWDQSPLASLFDDVVFSYRVGYAKPDRAIYLMACHKLQVLPKRSAFVGDGGSDELSGAARVGMRPYCARWFVDRWPTWRRRRSDETNPGVRNLSSLSELTTLQPRMT</sequence>
<dbReference type="SFLD" id="SFLDG01129">
    <property type="entry name" value="C1.5:_HAD__Beta-PGM__Phosphata"/>
    <property type="match status" value="1"/>
</dbReference>
<gene>
    <name evidence="4" type="ORF">HEB94_005886</name>
</gene>
<dbReference type="AlphaFoldDB" id="A0A927N171"/>
<evidence type="ECO:0000313" key="5">
    <source>
        <dbReference type="Proteomes" id="UP000638648"/>
    </source>
</evidence>
<evidence type="ECO:0000256" key="3">
    <source>
        <dbReference type="ARBA" id="ARBA00022842"/>
    </source>
</evidence>
<dbReference type="PANTHER" id="PTHR46470">
    <property type="entry name" value="N-ACYLNEURAMINATE-9-PHOSPHATASE"/>
    <property type="match status" value="1"/>
</dbReference>
<dbReference type="GO" id="GO:0050124">
    <property type="term" value="F:N-acylneuraminate-9-phosphatase activity"/>
    <property type="evidence" value="ECO:0007669"/>
    <property type="project" value="TreeGrafter"/>
</dbReference>
<dbReference type="RefSeq" id="WP_192752694.1">
    <property type="nucleotide sequence ID" value="NZ_BAABJL010000273.1"/>
</dbReference>
<keyword evidence="3" id="KW-0460">Magnesium</keyword>